<name>A0A0D0AII2_9AGAR</name>
<evidence type="ECO:0000313" key="2">
    <source>
        <dbReference type="Proteomes" id="UP000053593"/>
    </source>
</evidence>
<keyword evidence="2" id="KW-1185">Reference proteome</keyword>
<reference evidence="1 2" key="1">
    <citation type="submission" date="2014-04" db="EMBL/GenBank/DDBJ databases">
        <title>Evolutionary Origins and Diversification of the Mycorrhizal Mutualists.</title>
        <authorList>
            <consortium name="DOE Joint Genome Institute"/>
            <consortium name="Mycorrhizal Genomics Consortium"/>
            <person name="Kohler A."/>
            <person name="Kuo A."/>
            <person name="Nagy L.G."/>
            <person name="Floudas D."/>
            <person name="Copeland A."/>
            <person name="Barry K.W."/>
            <person name="Cichocki N."/>
            <person name="Veneault-Fourrey C."/>
            <person name="LaButti K."/>
            <person name="Lindquist E.A."/>
            <person name="Lipzen A."/>
            <person name="Lundell T."/>
            <person name="Morin E."/>
            <person name="Murat C."/>
            <person name="Riley R."/>
            <person name="Ohm R."/>
            <person name="Sun H."/>
            <person name="Tunlid A."/>
            <person name="Henrissat B."/>
            <person name="Grigoriev I.V."/>
            <person name="Hibbett D.S."/>
            <person name="Martin F."/>
        </authorList>
    </citation>
    <scope>NUCLEOTIDE SEQUENCE [LARGE SCALE GENOMIC DNA]</scope>
    <source>
        <strain evidence="1 2">FD-317 M1</strain>
    </source>
</reference>
<evidence type="ECO:0000313" key="1">
    <source>
        <dbReference type="EMBL" id="KIK49935.1"/>
    </source>
</evidence>
<accession>A0A0D0AII2</accession>
<gene>
    <name evidence="1" type="ORF">GYMLUDRAFT_253426</name>
</gene>
<proteinExistence type="predicted"/>
<organism evidence="1 2">
    <name type="scientific">Collybiopsis luxurians FD-317 M1</name>
    <dbReference type="NCBI Taxonomy" id="944289"/>
    <lineage>
        <taxon>Eukaryota</taxon>
        <taxon>Fungi</taxon>
        <taxon>Dikarya</taxon>
        <taxon>Basidiomycota</taxon>
        <taxon>Agaricomycotina</taxon>
        <taxon>Agaricomycetes</taxon>
        <taxon>Agaricomycetidae</taxon>
        <taxon>Agaricales</taxon>
        <taxon>Marasmiineae</taxon>
        <taxon>Omphalotaceae</taxon>
        <taxon>Collybiopsis</taxon>
        <taxon>Collybiopsis luxurians</taxon>
    </lineage>
</organism>
<dbReference type="Proteomes" id="UP000053593">
    <property type="component" value="Unassembled WGS sequence"/>
</dbReference>
<dbReference type="HOGENOM" id="CLU_1283389_0_0_1"/>
<dbReference type="EMBL" id="KN834954">
    <property type="protein sequence ID" value="KIK49935.1"/>
    <property type="molecule type" value="Genomic_DNA"/>
</dbReference>
<sequence>MEAFIVVSLQTPDGDIFCKCVVGGSGGQQYKPIKSTLFQNEVKEHFKNWVDSILPQRSLCSDLQYDGEGLPIFPHIRLDGARGNQVKKFLVQFFEELWCCQFHDGTKYPFVVPLKYLEELGTGGAFLMAEYLKKFNPSFHFSEHKSSRIEDPVDTATTTTLTQAPSSEPRMSRVKDSVDEAAVAALPTPSPSSETGMVRVDVTVAKAAATTASFT</sequence>
<dbReference type="AlphaFoldDB" id="A0A0D0AII2"/>
<protein>
    <submittedName>
        <fullName evidence="1">Uncharacterized protein</fullName>
    </submittedName>
</protein>